<dbReference type="AlphaFoldDB" id="A0A835VFI9"/>
<dbReference type="Proteomes" id="UP000636800">
    <property type="component" value="Chromosome 1"/>
</dbReference>
<dbReference type="OrthoDB" id="439808at2759"/>
<evidence type="ECO:0000313" key="1">
    <source>
        <dbReference type="EMBL" id="KAG0496942.1"/>
    </source>
</evidence>
<comment type="caution">
    <text evidence="1">The sequence shown here is derived from an EMBL/GenBank/DDBJ whole genome shotgun (WGS) entry which is preliminary data.</text>
</comment>
<gene>
    <name evidence="1" type="ORF">HPP92_001633</name>
</gene>
<proteinExistence type="predicted"/>
<sequence length="71" mass="8059">MNAQEIVFALVLQAQPRLAVFVLEDVRRCYSIHYSLARREQAAKTISEAANMKRSSIITSVKEEVAKLRIP</sequence>
<dbReference type="EMBL" id="JADCNL010000001">
    <property type="protein sequence ID" value="KAG0496942.1"/>
    <property type="molecule type" value="Genomic_DNA"/>
</dbReference>
<name>A0A835VFI9_VANPL</name>
<organism evidence="1 2">
    <name type="scientific">Vanilla planifolia</name>
    <name type="common">Vanilla</name>
    <dbReference type="NCBI Taxonomy" id="51239"/>
    <lineage>
        <taxon>Eukaryota</taxon>
        <taxon>Viridiplantae</taxon>
        <taxon>Streptophyta</taxon>
        <taxon>Embryophyta</taxon>
        <taxon>Tracheophyta</taxon>
        <taxon>Spermatophyta</taxon>
        <taxon>Magnoliopsida</taxon>
        <taxon>Liliopsida</taxon>
        <taxon>Asparagales</taxon>
        <taxon>Orchidaceae</taxon>
        <taxon>Vanilloideae</taxon>
        <taxon>Vanilleae</taxon>
        <taxon>Vanilla</taxon>
    </lineage>
</organism>
<protein>
    <submittedName>
        <fullName evidence="1">Uncharacterized protein</fullName>
    </submittedName>
</protein>
<accession>A0A835VFI9</accession>
<keyword evidence="2" id="KW-1185">Reference proteome</keyword>
<reference evidence="1 2" key="1">
    <citation type="journal article" date="2020" name="Nat. Food">
        <title>A phased Vanilla planifolia genome enables genetic improvement of flavour and production.</title>
        <authorList>
            <person name="Hasing T."/>
            <person name="Tang H."/>
            <person name="Brym M."/>
            <person name="Khazi F."/>
            <person name="Huang T."/>
            <person name="Chambers A.H."/>
        </authorList>
    </citation>
    <scope>NUCLEOTIDE SEQUENCE [LARGE SCALE GENOMIC DNA]</scope>
    <source>
        <tissue evidence="1">Leaf</tissue>
    </source>
</reference>
<evidence type="ECO:0000313" key="2">
    <source>
        <dbReference type="Proteomes" id="UP000636800"/>
    </source>
</evidence>